<dbReference type="PANTHER" id="PTHR31471:SF13">
    <property type="entry name" value="REMORIN FAMILY PROTEIN"/>
    <property type="match status" value="1"/>
</dbReference>
<feature type="compositionally biased region" description="Polar residues" evidence="2">
    <location>
        <begin position="138"/>
        <end position="152"/>
    </location>
</feature>
<keyword evidence="5" id="KW-1185">Reference proteome</keyword>
<dbReference type="AlphaFoldDB" id="A0AAP0BIT2"/>
<feature type="region of interest" description="Disordered" evidence="2">
    <location>
        <begin position="112"/>
        <end position="152"/>
    </location>
</feature>
<dbReference type="Pfam" id="PF03763">
    <property type="entry name" value="Remorin_C"/>
    <property type="match status" value="1"/>
</dbReference>
<evidence type="ECO:0000313" key="5">
    <source>
        <dbReference type="Proteomes" id="UP001418222"/>
    </source>
</evidence>
<evidence type="ECO:0000259" key="3">
    <source>
        <dbReference type="Pfam" id="PF03763"/>
    </source>
</evidence>
<dbReference type="Proteomes" id="UP001418222">
    <property type="component" value="Unassembled WGS sequence"/>
</dbReference>
<feature type="compositionally biased region" description="Basic and acidic residues" evidence="2">
    <location>
        <begin position="11"/>
        <end position="20"/>
    </location>
</feature>
<dbReference type="InterPro" id="IPR005516">
    <property type="entry name" value="Remorin_C"/>
</dbReference>
<feature type="compositionally biased region" description="Polar residues" evidence="2">
    <location>
        <begin position="1"/>
        <end position="10"/>
    </location>
</feature>
<feature type="compositionally biased region" description="Basic and acidic residues" evidence="2">
    <location>
        <begin position="29"/>
        <end position="38"/>
    </location>
</feature>
<feature type="region of interest" description="Disordered" evidence="2">
    <location>
        <begin position="1"/>
        <end position="38"/>
    </location>
</feature>
<dbReference type="PANTHER" id="PTHR31471">
    <property type="entry name" value="OS02G0116800 PROTEIN"/>
    <property type="match status" value="1"/>
</dbReference>
<feature type="region of interest" description="Disordered" evidence="2">
    <location>
        <begin position="193"/>
        <end position="213"/>
    </location>
</feature>
<evidence type="ECO:0000256" key="1">
    <source>
        <dbReference type="ARBA" id="ARBA00005711"/>
    </source>
</evidence>
<organism evidence="4 5">
    <name type="scientific">Platanthera zijinensis</name>
    <dbReference type="NCBI Taxonomy" id="2320716"/>
    <lineage>
        <taxon>Eukaryota</taxon>
        <taxon>Viridiplantae</taxon>
        <taxon>Streptophyta</taxon>
        <taxon>Embryophyta</taxon>
        <taxon>Tracheophyta</taxon>
        <taxon>Spermatophyta</taxon>
        <taxon>Magnoliopsida</taxon>
        <taxon>Liliopsida</taxon>
        <taxon>Asparagales</taxon>
        <taxon>Orchidaceae</taxon>
        <taxon>Orchidoideae</taxon>
        <taxon>Orchideae</taxon>
        <taxon>Orchidinae</taxon>
        <taxon>Platanthera</taxon>
    </lineage>
</organism>
<feature type="region of interest" description="Disordered" evidence="2">
    <location>
        <begin position="472"/>
        <end position="497"/>
    </location>
</feature>
<feature type="compositionally biased region" description="Low complexity" evidence="2">
    <location>
        <begin position="476"/>
        <end position="490"/>
    </location>
</feature>
<evidence type="ECO:0000256" key="2">
    <source>
        <dbReference type="SAM" id="MobiDB-lite"/>
    </source>
</evidence>
<reference evidence="4 5" key="1">
    <citation type="journal article" date="2022" name="Nat. Plants">
        <title>Genomes of leafy and leafless Platanthera orchids illuminate the evolution of mycoheterotrophy.</title>
        <authorList>
            <person name="Li M.H."/>
            <person name="Liu K.W."/>
            <person name="Li Z."/>
            <person name="Lu H.C."/>
            <person name="Ye Q.L."/>
            <person name="Zhang D."/>
            <person name="Wang J.Y."/>
            <person name="Li Y.F."/>
            <person name="Zhong Z.M."/>
            <person name="Liu X."/>
            <person name="Yu X."/>
            <person name="Liu D.K."/>
            <person name="Tu X.D."/>
            <person name="Liu B."/>
            <person name="Hao Y."/>
            <person name="Liao X.Y."/>
            <person name="Jiang Y.T."/>
            <person name="Sun W.H."/>
            <person name="Chen J."/>
            <person name="Chen Y.Q."/>
            <person name="Ai Y."/>
            <person name="Zhai J.W."/>
            <person name="Wu S.S."/>
            <person name="Zhou Z."/>
            <person name="Hsiao Y.Y."/>
            <person name="Wu W.L."/>
            <person name="Chen Y.Y."/>
            <person name="Lin Y.F."/>
            <person name="Hsu J.L."/>
            <person name="Li C.Y."/>
            <person name="Wang Z.W."/>
            <person name="Zhao X."/>
            <person name="Zhong W.Y."/>
            <person name="Ma X.K."/>
            <person name="Ma L."/>
            <person name="Huang J."/>
            <person name="Chen G.Z."/>
            <person name="Huang M.Z."/>
            <person name="Huang L."/>
            <person name="Peng D.H."/>
            <person name="Luo Y.B."/>
            <person name="Zou S.Q."/>
            <person name="Chen S.P."/>
            <person name="Lan S."/>
            <person name="Tsai W.C."/>
            <person name="Van de Peer Y."/>
            <person name="Liu Z.J."/>
        </authorList>
    </citation>
    <scope>NUCLEOTIDE SEQUENCE [LARGE SCALE GENOMIC DNA]</scope>
    <source>
        <strain evidence="4">Lor287</strain>
    </source>
</reference>
<gene>
    <name evidence="4" type="ORF">KSP39_PZI009993</name>
</gene>
<feature type="domain" description="Remorin C-terminal" evidence="3">
    <location>
        <begin position="416"/>
        <end position="492"/>
    </location>
</feature>
<evidence type="ECO:0000313" key="4">
    <source>
        <dbReference type="EMBL" id="KAK8940383.1"/>
    </source>
</evidence>
<comment type="similarity">
    <text evidence="1">Belongs to the remorin family.</text>
</comment>
<dbReference type="EMBL" id="JBBWWQ010000008">
    <property type="protein sequence ID" value="KAK8940383.1"/>
    <property type="molecule type" value="Genomic_DNA"/>
</dbReference>
<comment type="caution">
    <text evidence="4">The sequence shown here is derived from an EMBL/GenBank/DDBJ whole genome shotgun (WGS) entry which is preliminary data.</text>
</comment>
<protein>
    <recommendedName>
        <fullName evidence="3">Remorin C-terminal domain-containing protein</fullName>
    </recommendedName>
</protein>
<sequence length="510" mass="55751">MFDILSSSRRSPIESVEKAEQISQEEREETVSSKGEECRALDKKNHSFSLALRECQIRRHKSEVFVLKGRKPRRQRPASLDLNRHETDVAVFSPRVLAGGVVPMKKNLGTSFHSRSKALPGPDTANHPNGTGAVGSQKGCSSERVTPPANNSRRYMGAGSYLPVNNGRILPSKWEDAEKWIFSPISTEGVVRPVPPVHHRRPKSKSGPLGPPGFSPSSPIAPCFDSGRVGSFTGNSPFLAGVLVADHGFCDSRRGGIGGGESTRSSSANAEPYILRSASIHGCSETQLESAPSLENSQNVKFDGIKGGTKSTSLVVLRKDVAIQMSPEGSTQSSPKGRPSFSPSPLVVNGIEKSESRFPKLSVRDVQVDDQVTVTRWTKKQIARGFDKRSTSINEWKKKMDVVKPSSFIASGTKICLSKVKREEDKISAWEDLQKAKAEAAIRELEMKLEKRRSSSMDKILKQLRLAQKKAEEMRSSVTSSQTHQVTKTTKNSRPGKISSLSGCFACHAF</sequence>
<proteinExistence type="inferred from homology"/>
<accession>A0AAP0BIT2</accession>
<name>A0AAP0BIT2_9ASPA</name>